<dbReference type="Gene3D" id="1.10.10.10">
    <property type="entry name" value="Winged helix-like DNA-binding domain superfamily/Winged helix DNA-binding domain"/>
    <property type="match status" value="1"/>
</dbReference>
<dbReference type="GO" id="GO:0000156">
    <property type="term" value="F:phosphorelay response regulator activity"/>
    <property type="evidence" value="ECO:0007669"/>
    <property type="project" value="TreeGrafter"/>
</dbReference>
<dbReference type="OrthoDB" id="8927943at2"/>
<dbReference type="CDD" id="cd00383">
    <property type="entry name" value="trans_reg_C"/>
    <property type="match status" value="1"/>
</dbReference>
<evidence type="ECO:0000256" key="1">
    <source>
        <dbReference type="ARBA" id="ARBA00023125"/>
    </source>
</evidence>
<dbReference type="PROSITE" id="PS51755">
    <property type="entry name" value="OMPR_PHOB"/>
    <property type="match status" value="1"/>
</dbReference>
<reference evidence="4 5" key="1">
    <citation type="submission" date="2018-06" db="EMBL/GenBank/DDBJ databases">
        <title>Draft sequence of Acidithiobacillus ferrooxidans CCM 4253.</title>
        <authorList>
            <person name="Moya-Beltran A."/>
            <person name="Castro M."/>
            <person name="Covarrubias P.C."/>
            <person name="Issotta F."/>
            <person name="Janiczek O."/>
            <person name="Mandl M."/>
            <person name="Kucera J."/>
            <person name="Quatrini R."/>
        </authorList>
    </citation>
    <scope>NUCLEOTIDE SEQUENCE [LARGE SCALE GENOMIC DNA]</scope>
    <source>
        <strain evidence="4 5">CCM 4253</strain>
    </source>
</reference>
<evidence type="ECO:0000256" key="2">
    <source>
        <dbReference type="PROSITE-ProRule" id="PRU01091"/>
    </source>
</evidence>
<organism evidence="4 5">
    <name type="scientific">Acidithiobacillus ferrooxidans</name>
    <name type="common">Thiobacillus ferrooxidans</name>
    <dbReference type="NCBI Taxonomy" id="920"/>
    <lineage>
        <taxon>Bacteria</taxon>
        <taxon>Pseudomonadati</taxon>
        <taxon>Pseudomonadota</taxon>
        <taxon>Acidithiobacillia</taxon>
        <taxon>Acidithiobacillales</taxon>
        <taxon>Acidithiobacillaceae</taxon>
        <taxon>Acidithiobacillus</taxon>
    </lineage>
</organism>
<dbReference type="SUPFAM" id="SSF46894">
    <property type="entry name" value="C-terminal effector domain of the bipartite response regulators"/>
    <property type="match status" value="1"/>
</dbReference>
<accession>A0A2W1K0V5</accession>
<sequence>MMAIPQGSTTNNNVEMDPLYQARILLLAETAPPSGLIFRLQGSGAFLRTTSTMNDAFQLVTGWHPALFILQDWSARFAPWLMELSAYPACAGLPVLAIGMDGDANAMSALDAGASAYVSTPYSETLLLAQASALLKKNQHWKCLPVEQGSLIQVNPGSCRVWVNGEEIRLSRRLFRFLHYLALHPDRTFSSREIANVLTDGRSLIQENSVAAQVHRLRKCLEKAGAAEWLETVHGFGYRLSLPPKNAIDVNLS</sequence>
<name>A0A2W1K0V5_ACIFR</name>
<evidence type="ECO:0000313" key="4">
    <source>
        <dbReference type="EMBL" id="PZD80113.1"/>
    </source>
</evidence>
<dbReference type="InterPro" id="IPR016032">
    <property type="entry name" value="Sig_transdc_resp-reg_C-effctor"/>
</dbReference>
<comment type="caution">
    <text evidence="4">The sequence shown here is derived from an EMBL/GenBank/DDBJ whole genome shotgun (WGS) entry which is preliminary data.</text>
</comment>
<dbReference type="Pfam" id="PF00486">
    <property type="entry name" value="Trans_reg_C"/>
    <property type="match status" value="1"/>
</dbReference>
<dbReference type="GO" id="GO:0000976">
    <property type="term" value="F:transcription cis-regulatory region binding"/>
    <property type="evidence" value="ECO:0007669"/>
    <property type="project" value="TreeGrafter"/>
</dbReference>
<dbReference type="InterPro" id="IPR036388">
    <property type="entry name" value="WH-like_DNA-bd_sf"/>
</dbReference>
<dbReference type="GO" id="GO:0006355">
    <property type="term" value="P:regulation of DNA-templated transcription"/>
    <property type="evidence" value="ECO:0007669"/>
    <property type="project" value="InterPro"/>
</dbReference>
<keyword evidence="1 2" id="KW-0238">DNA-binding</keyword>
<dbReference type="GO" id="GO:0005829">
    <property type="term" value="C:cytosol"/>
    <property type="evidence" value="ECO:0007669"/>
    <property type="project" value="TreeGrafter"/>
</dbReference>
<gene>
    <name evidence="4" type="ORF">DN052_14500</name>
</gene>
<dbReference type="SMART" id="SM00862">
    <property type="entry name" value="Trans_reg_C"/>
    <property type="match status" value="1"/>
</dbReference>
<feature type="DNA-binding region" description="OmpR/PhoB-type" evidence="2">
    <location>
        <begin position="141"/>
        <end position="242"/>
    </location>
</feature>
<dbReference type="InterPro" id="IPR039420">
    <property type="entry name" value="WalR-like"/>
</dbReference>
<dbReference type="AlphaFoldDB" id="A0A2W1K0V5"/>
<dbReference type="InterPro" id="IPR001867">
    <property type="entry name" value="OmpR/PhoB-type_DNA-bd"/>
</dbReference>
<dbReference type="RefSeq" id="WP_111122613.1">
    <property type="nucleotide sequence ID" value="NZ_AP025160.1"/>
</dbReference>
<dbReference type="Proteomes" id="UP000248886">
    <property type="component" value="Unassembled WGS sequence"/>
</dbReference>
<evidence type="ECO:0000259" key="3">
    <source>
        <dbReference type="PROSITE" id="PS51755"/>
    </source>
</evidence>
<dbReference type="PANTHER" id="PTHR48111:SF23">
    <property type="entry name" value="TRANSCRIPTIONAL ACTIVATOR CADC"/>
    <property type="match status" value="1"/>
</dbReference>
<evidence type="ECO:0000313" key="5">
    <source>
        <dbReference type="Proteomes" id="UP000248886"/>
    </source>
</evidence>
<dbReference type="EMBL" id="QKQP01000011">
    <property type="protein sequence ID" value="PZD80113.1"/>
    <property type="molecule type" value="Genomic_DNA"/>
</dbReference>
<dbReference type="PANTHER" id="PTHR48111">
    <property type="entry name" value="REGULATOR OF RPOS"/>
    <property type="match status" value="1"/>
</dbReference>
<protein>
    <submittedName>
        <fullName evidence="4">Winged helix family transcriptional regulator</fullName>
    </submittedName>
</protein>
<proteinExistence type="predicted"/>
<feature type="domain" description="OmpR/PhoB-type" evidence="3">
    <location>
        <begin position="141"/>
        <end position="242"/>
    </location>
</feature>
<dbReference type="GO" id="GO:0032993">
    <property type="term" value="C:protein-DNA complex"/>
    <property type="evidence" value="ECO:0007669"/>
    <property type="project" value="TreeGrafter"/>
</dbReference>
<dbReference type="GeneID" id="65281378"/>